<comment type="caution">
    <text evidence="2">The sequence shown here is derived from an EMBL/GenBank/DDBJ whole genome shotgun (WGS) entry which is preliminary data.</text>
</comment>
<organism evidence="2 3">
    <name type="scientific">Carpediemonas membranifera</name>
    <dbReference type="NCBI Taxonomy" id="201153"/>
    <lineage>
        <taxon>Eukaryota</taxon>
        <taxon>Metamonada</taxon>
        <taxon>Carpediemonas-like organisms</taxon>
        <taxon>Carpediemonas</taxon>
    </lineage>
</organism>
<dbReference type="AlphaFoldDB" id="A0A8J6BCP4"/>
<gene>
    <name evidence="2" type="ORF">J8273_3664</name>
</gene>
<proteinExistence type="predicted"/>
<evidence type="ECO:0000256" key="1">
    <source>
        <dbReference type="SAM" id="MobiDB-lite"/>
    </source>
</evidence>
<feature type="region of interest" description="Disordered" evidence="1">
    <location>
        <begin position="98"/>
        <end position="121"/>
    </location>
</feature>
<name>A0A8J6BCP4_9EUKA</name>
<evidence type="ECO:0000313" key="2">
    <source>
        <dbReference type="EMBL" id="KAG9394692.1"/>
    </source>
</evidence>
<protein>
    <submittedName>
        <fullName evidence="2">Uncharacterized protein</fullName>
    </submittedName>
</protein>
<dbReference type="EMBL" id="JAHDYR010000013">
    <property type="protein sequence ID" value="KAG9394692.1"/>
    <property type="molecule type" value="Genomic_DNA"/>
</dbReference>
<keyword evidence="3" id="KW-1185">Reference proteome</keyword>
<dbReference type="Proteomes" id="UP000717585">
    <property type="component" value="Unassembled WGS sequence"/>
</dbReference>
<evidence type="ECO:0000313" key="3">
    <source>
        <dbReference type="Proteomes" id="UP000717585"/>
    </source>
</evidence>
<sequence>MPGPFPLRTPRPEFGNVSQRIPLGLTDMQTPGFNQALKTPFQTNHQATQKPVVEVEKPKTEPDYIPGAPMNVQYDHPAFIPDPWGGEETLARIRSILHDDDSDARVPGPDDEDTKQFERDTEELYREALVVSRGRHQ</sequence>
<accession>A0A8J6BCP4</accession>
<reference evidence="2" key="1">
    <citation type="submission" date="2021-05" db="EMBL/GenBank/DDBJ databases">
        <title>A free-living protist that lacks canonical eukaryotic 1 DNA replication and segregation systems.</title>
        <authorList>
            <person name="Salas-Leiva D.E."/>
            <person name="Tromer E.C."/>
            <person name="Curtis B.A."/>
            <person name="Jerlstrom-Hultqvist J."/>
            <person name="Kolisko M."/>
            <person name="Yi Z."/>
            <person name="Salas-Leiva J.S."/>
            <person name="Gallot-Lavallee L."/>
            <person name="Kops G.J.P.L."/>
            <person name="Archibald J.M."/>
            <person name="Simpson A.G.B."/>
            <person name="Roger A.J."/>
        </authorList>
    </citation>
    <scope>NUCLEOTIDE SEQUENCE</scope>
    <source>
        <strain evidence="2">BICM</strain>
    </source>
</reference>